<dbReference type="PROSITE" id="PS51471">
    <property type="entry name" value="FE2OG_OXY"/>
    <property type="match status" value="1"/>
</dbReference>
<dbReference type="Proteomes" id="UP000184363">
    <property type="component" value="Unassembled WGS sequence"/>
</dbReference>
<dbReference type="STRING" id="1848.SAMN05443637_102367"/>
<evidence type="ECO:0000313" key="10">
    <source>
        <dbReference type="Proteomes" id="UP000184363"/>
    </source>
</evidence>
<dbReference type="RefSeq" id="WP_073455478.1">
    <property type="nucleotide sequence ID" value="NZ_CALGVN010000036.1"/>
</dbReference>
<reference evidence="9 10" key="1">
    <citation type="submission" date="2016-11" db="EMBL/GenBank/DDBJ databases">
        <authorList>
            <person name="Jaros S."/>
            <person name="Januszkiewicz K."/>
            <person name="Wedrychowicz H."/>
        </authorList>
    </citation>
    <scope>NUCLEOTIDE SEQUENCE [LARGE SCALE GENOMIC DNA]</scope>
    <source>
        <strain evidence="9 10">DSM 43832</strain>
    </source>
</reference>
<dbReference type="AlphaFoldDB" id="A0A1M6PND7"/>
<keyword evidence="3 7" id="KW-0479">Metal-binding</keyword>
<evidence type="ECO:0000313" key="9">
    <source>
        <dbReference type="EMBL" id="SHK09437.1"/>
    </source>
</evidence>
<dbReference type="InterPro" id="IPR026992">
    <property type="entry name" value="DIOX_N"/>
</dbReference>
<keyword evidence="4 7" id="KW-0560">Oxidoreductase</keyword>
<proteinExistence type="inferred from homology"/>
<evidence type="ECO:0000256" key="1">
    <source>
        <dbReference type="ARBA" id="ARBA00004792"/>
    </source>
</evidence>
<dbReference type="PANTHER" id="PTHR10209">
    <property type="entry name" value="OXIDOREDUCTASE, 2OG-FE II OXYGENASE FAMILY PROTEIN"/>
    <property type="match status" value="1"/>
</dbReference>
<dbReference type="GO" id="GO:0046872">
    <property type="term" value="F:metal ion binding"/>
    <property type="evidence" value="ECO:0007669"/>
    <property type="project" value="UniProtKB-KW"/>
</dbReference>
<dbReference type="InterPro" id="IPR044861">
    <property type="entry name" value="IPNS-like_FE2OG_OXY"/>
</dbReference>
<accession>A0A1M6PND7</accession>
<evidence type="ECO:0000256" key="5">
    <source>
        <dbReference type="ARBA" id="ARBA00023004"/>
    </source>
</evidence>
<dbReference type="InterPro" id="IPR005123">
    <property type="entry name" value="Oxoglu/Fe-dep_dioxygenase_dom"/>
</dbReference>
<dbReference type="Gene3D" id="2.60.120.330">
    <property type="entry name" value="B-lactam Antibiotic, Isopenicillin N Synthase, Chain"/>
    <property type="match status" value="1"/>
</dbReference>
<evidence type="ECO:0000256" key="6">
    <source>
        <dbReference type="ARBA" id="ARBA00023194"/>
    </source>
</evidence>
<dbReference type="PRINTS" id="PR00682">
    <property type="entry name" value="IPNSYNTHASE"/>
</dbReference>
<dbReference type="EMBL" id="FRAP01000002">
    <property type="protein sequence ID" value="SHK09437.1"/>
    <property type="molecule type" value="Genomic_DNA"/>
</dbReference>
<dbReference type="GO" id="GO:0017000">
    <property type="term" value="P:antibiotic biosynthetic process"/>
    <property type="evidence" value="ECO:0007669"/>
    <property type="project" value="UniProtKB-KW"/>
</dbReference>
<comment type="similarity">
    <text evidence="2 7">Belongs to the iron/ascorbate-dependent oxidoreductase family.</text>
</comment>
<evidence type="ECO:0000256" key="3">
    <source>
        <dbReference type="ARBA" id="ARBA00022723"/>
    </source>
</evidence>
<comment type="pathway">
    <text evidence="1">Antibiotic biosynthesis.</text>
</comment>
<name>A0A1M6PND7_PSETH</name>
<evidence type="ECO:0000256" key="4">
    <source>
        <dbReference type="ARBA" id="ARBA00023002"/>
    </source>
</evidence>
<sequence length="327" mass="36740">MDHILEIDVVEFERGDERTRRAIVDGMRRSLETGFVYARHDLPVGVLDDAYHKLETFFSLAAEVKNRYTVVGSAGQTGYTGMRVETPVSVGKPDLKEMYNWSAELPAGHPLRRRFPHRYRDQIFPEDVVPGIEAALRLLHDRIFDLQSRVLRIIALGLGVHENFFDGMVIPASAMSRALHYPDIHEHHAEGNQVWAGEHADIDLITALPRATARGLQVKTEDGWIDAVAPEGAAIINTGKMLEHLTNGLIPRGVHRVVADPDQVGDRYSVVQFCHPTAWTVLEPLATCCTPERPQRFPAILTGDKHDEVLWEINLFEDARRVPVEAS</sequence>
<dbReference type="Pfam" id="PF03171">
    <property type="entry name" value="2OG-FeII_Oxy"/>
    <property type="match status" value="1"/>
</dbReference>
<evidence type="ECO:0000259" key="8">
    <source>
        <dbReference type="PROSITE" id="PS51471"/>
    </source>
</evidence>
<organism evidence="9 10">
    <name type="scientific">Pseudonocardia thermophila</name>
    <dbReference type="NCBI Taxonomy" id="1848"/>
    <lineage>
        <taxon>Bacteria</taxon>
        <taxon>Bacillati</taxon>
        <taxon>Actinomycetota</taxon>
        <taxon>Actinomycetes</taxon>
        <taxon>Pseudonocardiales</taxon>
        <taxon>Pseudonocardiaceae</taxon>
        <taxon>Pseudonocardia</taxon>
    </lineage>
</organism>
<evidence type="ECO:0000256" key="7">
    <source>
        <dbReference type="RuleBase" id="RU003682"/>
    </source>
</evidence>
<keyword evidence="6" id="KW-0045">Antibiotic biosynthesis</keyword>
<keyword evidence="10" id="KW-1185">Reference proteome</keyword>
<dbReference type="GO" id="GO:0016491">
    <property type="term" value="F:oxidoreductase activity"/>
    <property type="evidence" value="ECO:0007669"/>
    <property type="project" value="UniProtKB-KW"/>
</dbReference>
<evidence type="ECO:0000256" key="2">
    <source>
        <dbReference type="ARBA" id="ARBA00008056"/>
    </source>
</evidence>
<dbReference type="PANTHER" id="PTHR10209:SF881">
    <property type="entry name" value="FI07970P-RELATED"/>
    <property type="match status" value="1"/>
</dbReference>
<dbReference type="OrthoDB" id="21825at2"/>
<gene>
    <name evidence="9" type="ORF">SAMN05443637_102367</name>
</gene>
<protein>
    <submittedName>
        <fullName evidence="9">Isopenicillin N synthase</fullName>
    </submittedName>
</protein>
<dbReference type="InterPro" id="IPR027443">
    <property type="entry name" value="IPNS-like_sf"/>
</dbReference>
<keyword evidence="5 7" id="KW-0408">Iron</keyword>
<dbReference type="Pfam" id="PF14226">
    <property type="entry name" value="DIOX_N"/>
    <property type="match status" value="1"/>
</dbReference>
<dbReference type="SUPFAM" id="SSF51197">
    <property type="entry name" value="Clavaminate synthase-like"/>
    <property type="match status" value="1"/>
</dbReference>
<feature type="domain" description="Fe2OG dioxygenase" evidence="8">
    <location>
        <begin position="171"/>
        <end position="276"/>
    </location>
</feature>